<evidence type="ECO:0000256" key="1">
    <source>
        <dbReference type="SAM" id="MobiDB-lite"/>
    </source>
</evidence>
<feature type="compositionally biased region" description="Basic and acidic residues" evidence="1">
    <location>
        <begin position="11"/>
        <end position="31"/>
    </location>
</feature>
<evidence type="ECO:0000313" key="2">
    <source>
        <dbReference type="EMBL" id="KAG2274958.1"/>
    </source>
</evidence>
<accession>A0A8X7QR89</accession>
<protein>
    <submittedName>
        <fullName evidence="2">Uncharacterized protein</fullName>
    </submittedName>
</protein>
<organism evidence="2 3">
    <name type="scientific">Brassica carinata</name>
    <name type="common">Ethiopian mustard</name>
    <name type="synonym">Abyssinian cabbage</name>
    <dbReference type="NCBI Taxonomy" id="52824"/>
    <lineage>
        <taxon>Eukaryota</taxon>
        <taxon>Viridiplantae</taxon>
        <taxon>Streptophyta</taxon>
        <taxon>Embryophyta</taxon>
        <taxon>Tracheophyta</taxon>
        <taxon>Spermatophyta</taxon>
        <taxon>Magnoliopsida</taxon>
        <taxon>eudicotyledons</taxon>
        <taxon>Gunneridae</taxon>
        <taxon>Pentapetalae</taxon>
        <taxon>rosids</taxon>
        <taxon>malvids</taxon>
        <taxon>Brassicales</taxon>
        <taxon>Brassicaceae</taxon>
        <taxon>Brassiceae</taxon>
        <taxon>Brassica</taxon>
    </lineage>
</organism>
<feature type="compositionally biased region" description="Basic and acidic residues" evidence="1">
    <location>
        <begin position="138"/>
        <end position="153"/>
    </location>
</feature>
<proteinExistence type="predicted"/>
<feature type="compositionally biased region" description="Basic and acidic residues" evidence="1">
    <location>
        <begin position="39"/>
        <end position="51"/>
    </location>
</feature>
<sequence>MKQSNVMSHPTGRETIFDRVTSRGDLRDDGSRVPAGNSHGKDETARSHKDGMSSYSRVQRSTHSSRTSRVPKQRDSRYNPYSYGRNQASTGKHQDTGKEQLWKEKHLRPLKIVDQQPRDATSASVGETNKLRSIVTDEASRRHSDQTSHADVVPKARTTTEQPPMNTNVAFRPNSTECFHMEVADDLIPPYNALKIDALNEHDIENEEEIPDADMEDPIMGTELALMEEDDLLGDDLVNVKSPEMTDHTQKYAKEPNSYD</sequence>
<feature type="region of interest" description="Disordered" evidence="1">
    <location>
        <begin position="241"/>
        <end position="260"/>
    </location>
</feature>
<feature type="compositionally biased region" description="Polar residues" evidence="1">
    <location>
        <begin position="118"/>
        <end position="127"/>
    </location>
</feature>
<gene>
    <name evidence="2" type="ORF">Bca52824_057513</name>
</gene>
<feature type="compositionally biased region" description="Basic and acidic residues" evidence="1">
    <location>
        <begin position="92"/>
        <end position="104"/>
    </location>
</feature>
<keyword evidence="3" id="KW-1185">Reference proteome</keyword>
<dbReference type="EMBL" id="JAAMPC010000012">
    <property type="protein sequence ID" value="KAG2274958.1"/>
    <property type="molecule type" value="Genomic_DNA"/>
</dbReference>
<feature type="region of interest" description="Disordered" evidence="1">
    <location>
        <begin position="1"/>
        <end position="153"/>
    </location>
</feature>
<feature type="compositionally biased region" description="Polar residues" evidence="1">
    <location>
        <begin position="53"/>
        <end position="70"/>
    </location>
</feature>
<dbReference type="OrthoDB" id="10294205at2759"/>
<reference evidence="2 3" key="1">
    <citation type="submission" date="2020-02" db="EMBL/GenBank/DDBJ databases">
        <authorList>
            <person name="Ma Q."/>
            <person name="Huang Y."/>
            <person name="Song X."/>
            <person name="Pei D."/>
        </authorList>
    </citation>
    <scope>NUCLEOTIDE SEQUENCE [LARGE SCALE GENOMIC DNA]</scope>
    <source>
        <strain evidence="2">Sxm20200214</strain>
        <tissue evidence="2">Leaf</tissue>
    </source>
</reference>
<dbReference type="Proteomes" id="UP000886595">
    <property type="component" value="Unassembled WGS sequence"/>
</dbReference>
<comment type="caution">
    <text evidence="2">The sequence shown here is derived from an EMBL/GenBank/DDBJ whole genome shotgun (WGS) entry which is preliminary data.</text>
</comment>
<name>A0A8X7QR89_BRACI</name>
<evidence type="ECO:0000313" key="3">
    <source>
        <dbReference type="Proteomes" id="UP000886595"/>
    </source>
</evidence>
<feature type="compositionally biased region" description="Basic and acidic residues" evidence="1">
    <location>
        <begin position="244"/>
        <end position="254"/>
    </location>
</feature>
<dbReference type="AlphaFoldDB" id="A0A8X7QR89"/>